<feature type="compositionally biased region" description="Low complexity" evidence="1">
    <location>
        <begin position="119"/>
        <end position="138"/>
    </location>
</feature>
<dbReference type="Pfam" id="PF08432">
    <property type="entry name" value="Vfa1"/>
    <property type="match status" value="1"/>
</dbReference>
<dbReference type="AlphaFoldDB" id="A0A0C3B295"/>
<organism evidence="2 3">
    <name type="scientific">Serendipita vermifera MAFF 305830</name>
    <dbReference type="NCBI Taxonomy" id="933852"/>
    <lineage>
        <taxon>Eukaryota</taxon>
        <taxon>Fungi</taxon>
        <taxon>Dikarya</taxon>
        <taxon>Basidiomycota</taxon>
        <taxon>Agaricomycotina</taxon>
        <taxon>Agaricomycetes</taxon>
        <taxon>Sebacinales</taxon>
        <taxon>Serendipitaceae</taxon>
        <taxon>Serendipita</taxon>
    </lineage>
</organism>
<evidence type="ECO:0000256" key="1">
    <source>
        <dbReference type="SAM" id="MobiDB-lite"/>
    </source>
</evidence>
<dbReference type="PANTHER" id="PTHR28218:SF1">
    <property type="entry name" value="VPS4-ASSOCIATED PROTEIN 1"/>
    <property type="match status" value="1"/>
</dbReference>
<evidence type="ECO:0008006" key="4">
    <source>
        <dbReference type="Google" id="ProtNLM"/>
    </source>
</evidence>
<sequence length="198" mass="21913">MATTTPAQAPLQNMYYKRPVGTPKPCAMCYRETRTVLWNPQDFLYTCDAHLTDPGFATAVEPEPTSGKVALSEEELNKIKNDWEESQRRKREKEANAAKEKEKEKEKEKDKGWLGWMSGGSNNASASTSSGDAATSSAKKTPPAALFASPNSTPAAHQKFILNRQIFAMRQTELRKKRQTSQVKALAPRLPGVPSNLS</sequence>
<dbReference type="InterPro" id="IPR013640">
    <property type="entry name" value="Vfa1"/>
</dbReference>
<evidence type="ECO:0000313" key="2">
    <source>
        <dbReference type="EMBL" id="KIM25616.1"/>
    </source>
</evidence>
<name>A0A0C3B295_SERVB</name>
<feature type="compositionally biased region" description="Basic and acidic residues" evidence="1">
    <location>
        <begin position="80"/>
        <end position="112"/>
    </location>
</feature>
<reference evidence="3" key="2">
    <citation type="submission" date="2015-01" db="EMBL/GenBank/DDBJ databases">
        <title>Evolutionary Origins and Diversification of the Mycorrhizal Mutualists.</title>
        <authorList>
            <consortium name="DOE Joint Genome Institute"/>
            <consortium name="Mycorrhizal Genomics Consortium"/>
            <person name="Kohler A."/>
            <person name="Kuo A."/>
            <person name="Nagy L.G."/>
            <person name="Floudas D."/>
            <person name="Copeland A."/>
            <person name="Barry K.W."/>
            <person name="Cichocki N."/>
            <person name="Veneault-Fourrey C."/>
            <person name="LaButti K."/>
            <person name="Lindquist E.A."/>
            <person name="Lipzen A."/>
            <person name="Lundell T."/>
            <person name="Morin E."/>
            <person name="Murat C."/>
            <person name="Riley R."/>
            <person name="Ohm R."/>
            <person name="Sun H."/>
            <person name="Tunlid A."/>
            <person name="Henrissat B."/>
            <person name="Grigoriev I.V."/>
            <person name="Hibbett D.S."/>
            <person name="Martin F."/>
        </authorList>
    </citation>
    <scope>NUCLEOTIDE SEQUENCE [LARGE SCALE GENOMIC DNA]</scope>
    <source>
        <strain evidence="3">MAFF 305830</strain>
    </source>
</reference>
<evidence type="ECO:0000313" key="3">
    <source>
        <dbReference type="Proteomes" id="UP000054097"/>
    </source>
</evidence>
<reference evidence="2 3" key="1">
    <citation type="submission" date="2014-04" db="EMBL/GenBank/DDBJ databases">
        <authorList>
            <consortium name="DOE Joint Genome Institute"/>
            <person name="Kuo A."/>
            <person name="Zuccaro A."/>
            <person name="Kohler A."/>
            <person name="Nagy L.G."/>
            <person name="Floudas D."/>
            <person name="Copeland A."/>
            <person name="Barry K.W."/>
            <person name="Cichocki N."/>
            <person name="Veneault-Fourrey C."/>
            <person name="LaButti K."/>
            <person name="Lindquist E.A."/>
            <person name="Lipzen A."/>
            <person name="Lundell T."/>
            <person name="Morin E."/>
            <person name="Murat C."/>
            <person name="Sun H."/>
            <person name="Tunlid A."/>
            <person name="Henrissat B."/>
            <person name="Grigoriev I.V."/>
            <person name="Hibbett D.S."/>
            <person name="Martin F."/>
            <person name="Nordberg H.P."/>
            <person name="Cantor M.N."/>
            <person name="Hua S.X."/>
        </authorList>
    </citation>
    <scope>NUCLEOTIDE SEQUENCE [LARGE SCALE GENOMIC DNA]</scope>
    <source>
        <strain evidence="2 3">MAFF 305830</strain>
    </source>
</reference>
<feature type="region of interest" description="Disordered" evidence="1">
    <location>
        <begin position="80"/>
        <end position="154"/>
    </location>
</feature>
<dbReference type="GO" id="GO:0007034">
    <property type="term" value="P:vacuolar transport"/>
    <property type="evidence" value="ECO:0007669"/>
    <property type="project" value="TreeGrafter"/>
</dbReference>
<dbReference type="PANTHER" id="PTHR28218">
    <property type="entry name" value="VPS4-ASSOCIATED PROTEIN 1"/>
    <property type="match status" value="1"/>
</dbReference>
<dbReference type="Proteomes" id="UP000054097">
    <property type="component" value="Unassembled WGS sequence"/>
</dbReference>
<protein>
    <recommendedName>
        <fullName evidence="4">VPS4-associated protein 1</fullName>
    </recommendedName>
</protein>
<proteinExistence type="predicted"/>
<feature type="region of interest" description="Disordered" evidence="1">
    <location>
        <begin position="174"/>
        <end position="198"/>
    </location>
</feature>
<gene>
    <name evidence="2" type="ORF">M408DRAFT_331145</name>
</gene>
<dbReference type="EMBL" id="KN824313">
    <property type="protein sequence ID" value="KIM25616.1"/>
    <property type="molecule type" value="Genomic_DNA"/>
</dbReference>
<dbReference type="OrthoDB" id="2158714at2759"/>
<dbReference type="STRING" id="933852.A0A0C3B295"/>
<dbReference type="GO" id="GO:0005768">
    <property type="term" value="C:endosome"/>
    <property type="evidence" value="ECO:0007669"/>
    <property type="project" value="TreeGrafter"/>
</dbReference>
<keyword evidence="3" id="KW-1185">Reference proteome</keyword>
<accession>A0A0C3B295</accession>
<dbReference type="HOGENOM" id="CLU_088285_0_0_1"/>